<feature type="compositionally biased region" description="Polar residues" evidence="1">
    <location>
        <begin position="7"/>
        <end position="23"/>
    </location>
</feature>
<feature type="region of interest" description="Disordered" evidence="1">
    <location>
        <begin position="170"/>
        <end position="245"/>
    </location>
</feature>
<evidence type="ECO:0000259" key="3">
    <source>
        <dbReference type="PROSITE" id="PS51294"/>
    </source>
</evidence>
<feature type="compositionally biased region" description="Low complexity" evidence="1">
    <location>
        <begin position="459"/>
        <end position="469"/>
    </location>
</feature>
<reference evidence="4 5" key="1">
    <citation type="journal article" date="2011" name="Proc. Natl. Acad. Sci. U.S.A.">
        <title>Evolutionary erosion of yeast sex chromosomes by mating-type switching accidents.</title>
        <authorList>
            <person name="Gordon J.L."/>
            <person name="Armisen D."/>
            <person name="Proux-Wera E."/>
            <person name="Oheigeartaigh S.S."/>
            <person name="Byrne K.P."/>
            <person name="Wolfe K.H."/>
        </authorList>
    </citation>
    <scope>NUCLEOTIDE SEQUENCE [LARGE SCALE GENOMIC DNA]</scope>
    <source>
        <strain evidence="5">ATCC 34711 / CBS 6284 / DSM 70876 / NBRC 10599 / NRRL Y-10934 / UCD 77-7</strain>
    </source>
</reference>
<dbReference type="InterPro" id="IPR009057">
    <property type="entry name" value="Homeodomain-like_sf"/>
</dbReference>
<protein>
    <submittedName>
        <fullName evidence="4">Uncharacterized protein</fullName>
    </submittedName>
</protein>
<feature type="region of interest" description="Disordered" evidence="1">
    <location>
        <begin position="410"/>
        <end position="429"/>
    </location>
</feature>
<dbReference type="CDD" id="cd00167">
    <property type="entry name" value="SANT"/>
    <property type="match status" value="1"/>
</dbReference>
<feature type="region of interest" description="Disordered" evidence="1">
    <location>
        <begin position="452"/>
        <end position="515"/>
    </location>
</feature>
<dbReference type="EMBL" id="HE806316">
    <property type="protein sequence ID" value="CCH58555.1"/>
    <property type="molecule type" value="Genomic_DNA"/>
</dbReference>
<dbReference type="Pfam" id="PF13921">
    <property type="entry name" value="Myb_DNA-bind_6"/>
    <property type="match status" value="1"/>
</dbReference>
<dbReference type="Proteomes" id="UP000002866">
    <property type="component" value="Chromosome 1"/>
</dbReference>
<feature type="compositionally biased region" description="Pro residues" evidence="1">
    <location>
        <begin position="411"/>
        <end position="422"/>
    </location>
</feature>
<dbReference type="HOGENOM" id="CLU_018984_0_0_1"/>
<feature type="domain" description="Myb-like" evidence="2">
    <location>
        <begin position="47"/>
        <end position="97"/>
    </location>
</feature>
<feature type="domain" description="HTH myb-type" evidence="3">
    <location>
        <begin position="47"/>
        <end position="101"/>
    </location>
</feature>
<dbReference type="eggNOG" id="ENOG502RXV1">
    <property type="taxonomic scope" value="Eukaryota"/>
</dbReference>
<organism evidence="4 5">
    <name type="scientific">Henningerozyma blattae (strain ATCC 34711 / CBS 6284 / DSM 70876 / NBRC 10599 / NRRL Y-10934 / UCD 77-7)</name>
    <name type="common">Yeast</name>
    <name type="synonym">Tetrapisispora blattae</name>
    <dbReference type="NCBI Taxonomy" id="1071380"/>
    <lineage>
        <taxon>Eukaryota</taxon>
        <taxon>Fungi</taxon>
        <taxon>Dikarya</taxon>
        <taxon>Ascomycota</taxon>
        <taxon>Saccharomycotina</taxon>
        <taxon>Saccharomycetes</taxon>
        <taxon>Saccharomycetales</taxon>
        <taxon>Saccharomycetaceae</taxon>
        <taxon>Henningerozyma</taxon>
    </lineage>
</organism>
<dbReference type="AlphaFoldDB" id="I2GWQ3"/>
<feature type="region of interest" description="Disordered" evidence="1">
    <location>
        <begin position="1"/>
        <end position="23"/>
    </location>
</feature>
<dbReference type="GeneID" id="14492904"/>
<name>I2GWQ3_HENB6</name>
<proteinExistence type="predicted"/>
<dbReference type="PROSITE" id="PS51294">
    <property type="entry name" value="HTH_MYB"/>
    <property type="match status" value="1"/>
</dbReference>
<keyword evidence="5" id="KW-1185">Reference proteome</keyword>
<dbReference type="Gene3D" id="1.10.10.60">
    <property type="entry name" value="Homeodomain-like"/>
    <property type="match status" value="1"/>
</dbReference>
<feature type="compositionally biased region" description="Polar residues" evidence="1">
    <location>
        <begin position="499"/>
        <end position="515"/>
    </location>
</feature>
<sequence>MDKQRIRSMTSIHPQPPQQTSRVTAPTHITISANMQVHAPTKASTKAPSKNPSSWDPADDLLLRHLKEVRHMGWKDIALHFDRRTSNACQFRWRRLKSGSLKANRTALVDIHNIDLGDLPLHAQRTAPEPAAKKSPSREIVFSTPDFTNANAVATTNATANTNTNVNANVGTNANANANTNANGDSNNNTNNNSIAATPCTASTPANTVTSTTTITTSNNISSAFHPPKHVPASVSSSAATAPDSENVGFVPRIHIKSRRSSISTPLSSIPPTPSFSTYNPKSFLTRSRRSSFNTLSPFSTPTTTRRSSLVSFHSTTNNAIVHPRRNSTMVSNHNSYLDSAKMKIHHLNNNNSWSLDEDKLLFENNKRRLSIMELSILLPHKSESQIKGRLDSISHPIHNNPTSINCLLNSPPPINPNPETQPQPQAEMPTELENHIQAEVNDINLSIHNMPNQPIARSFSNSPSSTSSNGLKEHSPSIFSTSNSPRDINVPTDDETDNNTSSEESRMNSNPKIINTLPSINTIFKNII</sequence>
<evidence type="ECO:0000259" key="2">
    <source>
        <dbReference type="PROSITE" id="PS50090"/>
    </source>
</evidence>
<evidence type="ECO:0000313" key="4">
    <source>
        <dbReference type="EMBL" id="CCH58555.1"/>
    </source>
</evidence>
<feature type="compositionally biased region" description="Polar residues" evidence="1">
    <location>
        <begin position="478"/>
        <end position="487"/>
    </location>
</feature>
<dbReference type="SUPFAM" id="SSF46689">
    <property type="entry name" value="Homeodomain-like"/>
    <property type="match status" value="1"/>
</dbReference>
<dbReference type="InterPro" id="IPR017930">
    <property type="entry name" value="Myb_dom"/>
</dbReference>
<dbReference type="InParanoid" id="I2GWQ3"/>
<evidence type="ECO:0000256" key="1">
    <source>
        <dbReference type="SAM" id="MobiDB-lite"/>
    </source>
</evidence>
<evidence type="ECO:0000313" key="5">
    <source>
        <dbReference type="Proteomes" id="UP000002866"/>
    </source>
</evidence>
<dbReference type="KEGG" id="tbl:TBLA_0A07660"/>
<dbReference type="InterPro" id="IPR001005">
    <property type="entry name" value="SANT/Myb"/>
</dbReference>
<feature type="compositionally biased region" description="Low complexity" evidence="1">
    <location>
        <begin position="170"/>
        <end position="243"/>
    </location>
</feature>
<dbReference type="OMA" id="GWKEIAH"/>
<dbReference type="RefSeq" id="XP_004178074.1">
    <property type="nucleotide sequence ID" value="XM_004178026.1"/>
</dbReference>
<dbReference type="OrthoDB" id="2143914at2759"/>
<dbReference type="PROSITE" id="PS50090">
    <property type="entry name" value="MYB_LIKE"/>
    <property type="match status" value="1"/>
</dbReference>
<gene>
    <name evidence="4" type="primary">TBLA0A07660</name>
    <name evidence="4" type="ORF">TBLA_0A07660</name>
</gene>
<accession>I2GWQ3</accession>
<dbReference type="FunCoup" id="I2GWQ3">
    <property type="interactions" value="232"/>
</dbReference>